<keyword evidence="3" id="KW-1185">Reference proteome</keyword>
<dbReference type="GO" id="GO:0005524">
    <property type="term" value="F:ATP binding"/>
    <property type="evidence" value="ECO:0007669"/>
    <property type="project" value="InterPro"/>
</dbReference>
<protein>
    <submittedName>
        <fullName evidence="2">10072_t:CDS:1</fullName>
    </submittedName>
</protein>
<reference evidence="2" key="1">
    <citation type="submission" date="2021-06" db="EMBL/GenBank/DDBJ databases">
        <authorList>
            <person name="Kallberg Y."/>
            <person name="Tangrot J."/>
            <person name="Rosling A."/>
        </authorList>
    </citation>
    <scope>NUCLEOTIDE SEQUENCE</scope>
    <source>
        <strain evidence="2">BR232B</strain>
    </source>
</reference>
<dbReference type="OrthoDB" id="2150628at2759"/>
<evidence type="ECO:0000259" key="1">
    <source>
        <dbReference type="Pfam" id="PF01637"/>
    </source>
</evidence>
<gene>
    <name evidence="2" type="ORF">PBRASI_LOCUS10416</name>
</gene>
<organism evidence="2 3">
    <name type="scientific">Paraglomus brasilianum</name>
    <dbReference type="NCBI Taxonomy" id="144538"/>
    <lineage>
        <taxon>Eukaryota</taxon>
        <taxon>Fungi</taxon>
        <taxon>Fungi incertae sedis</taxon>
        <taxon>Mucoromycota</taxon>
        <taxon>Glomeromycotina</taxon>
        <taxon>Glomeromycetes</taxon>
        <taxon>Paraglomerales</taxon>
        <taxon>Paraglomeraceae</taxon>
        <taxon>Paraglomus</taxon>
    </lineage>
</organism>
<feature type="non-terminal residue" evidence="2">
    <location>
        <position position="1"/>
    </location>
</feature>
<dbReference type="Pfam" id="PF01637">
    <property type="entry name" value="ATPase_2"/>
    <property type="match status" value="1"/>
</dbReference>
<dbReference type="PANTHER" id="PTHR37096">
    <property type="entry name" value="YALI0E33429P"/>
    <property type="match status" value="1"/>
</dbReference>
<dbReference type="InterPro" id="IPR011579">
    <property type="entry name" value="ATPase_dom"/>
</dbReference>
<feature type="non-terminal residue" evidence="2">
    <location>
        <position position="357"/>
    </location>
</feature>
<dbReference type="InterPro" id="IPR051667">
    <property type="entry name" value="Archaeal_ATPase_domain"/>
</dbReference>
<dbReference type="InterPro" id="IPR027417">
    <property type="entry name" value="P-loop_NTPase"/>
</dbReference>
<feature type="domain" description="ATPase" evidence="1">
    <location>
        <begin position="2"/>
        <end position="173"/>
    </location>
</feature>
<dbReference type="AlphaFoldDB" id="A0A9N9H2V9"/>
<evidence type="ECO:0000313" key="3">
    <source>
        <dbReference type="Proteomes" id="UP000789739"/>
    </source>
</evidence>
<dbReference type="Gene3D" id="3.40.50.300">
    <property type="entry name" value="P-loop containing nucleotide triphosphate hydrolases"/>
    <property type="match status" value="1"/>
</dbReference>
<proteinExistence type="predicted"/>
<comment type="caution">
    <text evidence="2">The sequence shown here is derived from an EMBL/GenBank/DDBJ whole genome shotgun (WGS) entry which is preliminary data.</text>
</comment>
<accession>A0A9N9H2V9</accession>
<dbReference type="EMBL" id="CAJVPI010003088">
    <property type="protein sequence ID" value="CAG8654062.1"/>
    <property type="molecule type" value="Genomic_DNA"/>
</dbReference>
<dbReference type="PANTHER" id="PTHR37096:SF1">
    <property type="entry name" value="AAA+ ATPASE DOMAIN-CONTAINING PROTEIN"/>
    <property type="match status" value="1"/>
</dbReference>
<dbReference type="SUPFAM" id="SSF52540">
    <property type="entry name" value="P-loop containing nucleoside triphosphate hydrolases"/>
    <property type="match status" value="1"/>
</dbReference>
<sequence>KDIHIILGPPSTGKTALMHEVVSDAGMNPLFIDLRLCNTPMSLYYLIIEQYKAFYDKLKALSKGVKAVNMASYEIQFNELTSGVTAETAVTRLLGEISGRLLQWRWWSGMDVPPPILVIDEANRFGQLGEASPESARFVQTFLQWMVLNTKQERKFHIILTSSDSFFINWIRKYMNIIHFEPYVVGDLSKEDAEIFFEKHVNLLSAKSSQGSFTAFIELQALACFLLNSMSINTQFKENLKITYLPITQALMINYKPPETLKGIKKPAPAWQQGDFIKAMRFIVKNADQGFVAEMDLIREIGARKLLSLVYYNFLHRQPTSIYTFDMVNPPNIPILTPMSQPALRVMEDLLMVKLSI</sequence>
<dbReference type="Proteomes" id="UP000789739">
    <property type="component" value="Unassembled WGS sequence"/>
</dbReference>
<name>A0A9N9H2V9_9GLOM</name>
<evidence type="ECO:0000313" key="2">
    <source>
        <dbReference type="EMBL" id="CAG8654062.1"/>
    </source>
</evidence>